<dbReference type="OrthoDB" id="194611at2759"/>
<reference evidence="1 2" key="1">
    <citation type="submission" date="2013-11" db="EMBL/GenBank/DDBJ databases">
        <title>Opisthorchis viverrini - life in the bile duct.</title>
        <authorList>
            <person name="Young N.D."/>
            <person name="Nagarajan N."/>
            <person name="Lin S.J."/>
            <person name="Korhonen P.K."/>
            <person name="Jex A.R."/>
            <person name="Hall R.S."/>
            <person name="Safavi-Hemami H."/>
            <person name="Kaewkong W."/>
            <person name="Bertrand D."/>
            <person name="Gao S."/>
            <person name="Seet Q."/>
            <person name="Wongkham S."/>
            <person name="Teh B.T."/>
            <person name="Wongkham C."/>
            <person name="Intapan P.M."/>
            <person name="Maleewong W."/>
            <person name="Yang X."/>
            <person name="Hu M."/>
            <person name="Wang Z."/>
            <person name="Hofmann A."/>
            <person name="Sternberg P.W."/>
            <person name="Tan P."/>
            <person name="Wang J."/>
            <person name="Gasser R.B."/>
        </authorList>
    </citation>
    <scope>NUCLEOTIDE SEQUENCE [LARGE SCALE GENOMIC DNA]</scope>
</reference>
<dbReference type="GeneID" id="20329047"/>
<evidence type="ECO:0000313" key="2">
    <source>
        <dbReference type="Proteomes" id="UP000054324"/>
    </source>
</evidence>
<feature type="non-terminal residue" evidence="1">
    <location>
        <position position="112"/>
    </location>
</feature>
<gene>
    <name evidence="1" type="ORF">T265_14881</name>
</gene>
<accession>A0A074Z5J5</accession>
<name>A0A074Z5J5_OPIVI</name>
<organism evidence="1 2">
    <name type="scientific">Opisthorchis viverrini</name>
    <name type="common">Southeast Asian liver fluke</name>
    <dbReference type="NCBI Taxonomy" id="6198"/>
    <lineage>
        <taxon>Eukaryota</taxon>
        <taxon>Metazoa</taxon>
        <taxon>Spiralia</taxon>
        <taxon>Lophotrochozoa</taxon>
        <taxon>Platyhelminthes</taxon>
        <taxon>Trematoda</taxon>
        <taxon>Digenea</taxon>
        <taxon>Opisthorchiida</taxon>
        <taxon>Opisthorchiata</taxon>
        <taxon>Opisthorchiidae</taxon>
        <taxon>Opisthorchis</taxon>
    </lineage>
</organism>
<dbReference type="KEGG" id="ovi:T265_14881"/>
<keyword evidence="2" id="KW-1185">Reference proteome</keyword>
<dbReference type="Proteomes" id="UP000054324">
    <property type="component" value="Unassembled WGS sequence"/>
</dbReference>
<evidence type="ECO:0000313" key="1">
    <source>
        <dbReference type="EMBL" id="KER22348.1"/>
    </source>
</evidence>
<sequence>MGIEYRWGRDGQREFTDRKVRGSNPISASRLLLSRLGQPGNILALVPSSGGMAAVHRKGAKVERFFYRIPFVWLRSVLPSFKEMITTKSIRHTKTRVKDANSTQVDDQEICG</sequence>
<dbReference type="EMBL" id="KL596904">
    <property type="protein sequence ID" value="KER22348.1"/>
    <property type="molecule type" value="Genomic_DNA"/>
</dbReference>
<dbReference type="CTD" id="20329047"/>
<protein>
    <submittedName>
        <fullName evidence="1">Uncharacterized protein</fullName>
    </submittedName>
</protein>
<dbReference type="RefSeq" id="XP_009173911.1">
    <property type="nucleotide sequence ID" value="XM_009175647.1"/>
</dbReference>
<proteinExistence type="predicted"/>
<dbReference type="AlphaFoldDB" id="A0A074Z5J5"/>